<dbReference type="Gene3D" id="2.170.16.10">
    <property type="entry name" value="Hedgehog/Intein (Hint) domain"/>
    <property type="match status" value="1"/>
</dbReference>
<dbReference type="Proteomes" id="UP001597108">
    <property type="component" value="Unassembled WGS sequence"/>
</dbReference>
<feature type="region of interest" description="Disordered" evidence="1">
    <location>
        <begin position="294"/>
        <end position="317"/>
    </location>
</feature>
<protein>
    <submittedName>
        <fullName evidence="3">Hint domain-containing protein</fullName>
    </submittedName>
</protein>
<evidence type="ECO:0000256" key="1">
    <source>
        <dbReference type="SAM" id="MobiDB-lite"/>
    </source>
</evidence>
<dbReference type="SUPFAM" id="SSF51294">
    <property type="entry name" value="Hedgehog/intein (Hint) domain"/>
    <property type="match status" value="1"/>
</dbReference>
<gene>
    <name evidence="3" type="ORF">ACFQ2S_08805</name>
</gene>
<dbReference type="Pfam" id="PF13403">
    <property type="entry name" value="Hint_2"/>
    <property type="match status" value="1"/>
</dbReference>
<accession>A0ABW3IPU5</accession>
<dbReference type="RefSeq" id="WP_386074069.1">
    <property type="nucleotide sequence ID" value="NZ_JBHTJT010000008.1"/>
</dbReference>
<name>A0ABW3IPU5_9RHOB</name>
<sequence>MPIDILAHTVNTTGGGNFVVQNTTLTATIVDANTITFDGGATFQSYTYLGQGNYRGTGQSGEFIEVGGEIYAYATDNPTGPLRTGNWRISAGDLDPTDPPCFLAGTLIATPQGEVPIERLSAGDSVVTASGRVARILWAGARRVPAASLRRDASLRPVVIGVGVLGNDRPLTVSQQHRILVTGGRVQLWFGLEEVLVPAKALLVSGRARLMGDDAGIVYHHLLLEQHDILLANGVAAESLFLGPRGLGPSGRELAKLYPGLAPGQFHAKPARPFASIVEGRAYFASAPHRGIGRTTLPSGVSPRQNSTDNRAFNRCC</sequence>
<comment type="caution">
    <text evidence="3">The sequence shown here is derived from an EMBL/GenBank/DDBJ whole genome shotgun (WGS) entry which is preliminary data.</text>
</comment>
<dbReference type="InterPro" id="IPR028992">
    <property type="entry name" value="Hedgehog/Intein_dom"/>
</dbReference>
<evidence type="ECO:0000313" key="3">
    <source>
        <dbReference type="EMBL" id="MFD0979750.1"/>
    </source>
</evidence>
<feature type="compositionally biased region" description="Polar residues" evidence="1">
    <location>
        <begin position="296"/>
        <end position="311"/>
    </location>
</feature>
<dbReference type="EMBL" id="JBHTJT010000008">
    <property type="protein sequence ID" value="MFD0979750.1"/>
    <property type="molecule type" value="Genomic_DNA"/>
</dbReference>
<reference evidence="4" key="1">
    <citation type="journal article" date="2019" name="Int. J. Syst. Evol. Microbiol.">
        <title>The Global Catalogue of Microorganisms (GCM) 10K type strain sequencing project: providing services to taxonomists for standard genome sequencing and annotation.</title>
        <authorList>
            <consortium name="The Broad Institute Genomics Platform"/>
            <consortium name="The Broad Institute Genome Sequencing Center for Infectious Disease"/>
            <person name="Wu L."/>
            <person name="Ma J."/>
        </authorList>
    </citation>
    <scope>NUCLEOTIDE SEQUENCE [LARGE SCALE GENOMIC DNA]</scope>
    <source>
        <strain evidence="4">CCUG 60524</strain>
    </source>
</reference>
<evidence type="ECO:0000259" key="2">
    <source>
        <dbReference type="Pfam" id="PF13403"/>
    </source>
</evidence>
<feature type="domain" description="Hedgehog/Intein (Hint)" evidence="2">
    <location>
        <begin position="100"/>
        <end position="243"/>
    </location>
</feature>
<proteinExistence type="predicted"/>
<keyword evidence="4" id="KW-1185">Reference proteome</keyword>
<evidence type="ECO:0000313" key="4">
    <source>
        <dbReference type="Proteomes" id="UP001597108"/>
    </source>
</evidence>
<dbReference type="InterPro" id="IPR036844">
    <property type="entry name" value="Hint_dom_sf"/>
</dbReference>
<organism evidence="3 4">
    <name type="scientific">Tropicimonas aquimaris</name>
    <dbReference type="NCBI Taxonomy" id="914152"/>
    <lineage>
        <taxon>Bacteria</taxon>
        <taxon>Pseudomonadati</taxon>
        <taxon>Pseudomonadota</taxon>
        <taxon>Alphaproteobacteria</taxon>
        <taxon>Rhodobacterales</taxon>
        <taxon>Roseobacteraceae</taxon>
        <taxon>Tropicimonas</taxon>
    </lineage>
</organism>